<dbReference type="EMBL" id="UINC01144102">
    <property type="protein sequence ID" value="SVD33407.1"/>
    <property type="molecule type" value="Genomic_DNA"/>
</dbReference>
<name>A0A382UH75_9ZZZZ</name>
<dbReference type="AlphaFoldDB" id="A0A382UH75"/>
<accession>A0A382UH75</accession>
<organism evidence="1">
    <name type="scientific">marine metagenome</name>
    <dbReference type="NCBI Taxonomy" id="408172"/>
    <lineage>
        <taxon>unclassified sequences</taxon>
        <taxon>metagenomes</taxon>
        <taxon>ecological metagenomes</taxon>
    </lineage>
</organism>
<reference evidence="1" key="1">
    <citation type="submission" date="2018-05" db="EMBL/GenBank/DDBJ databases">
        <authorList>
            <person name="Lanie J.A."/>
            <person name="Ng W.-L."/>
            <person name="Kazmierczak K.M."/>
            <person name="Andrzejewski T.M."/>
            <person name="Davidsen T.M."/>
            <person name="Wayne K.J."/>
            <person name="Tettelin H."/>
            <person name="Glass J.I."/>
            <person name="Rusch D."/>
            <person name="Podicherti R."/>
            <person name="Tsui H.-C.T."/>
            <person name="Winkler M.E."/>
        </authorList>
    </citation>
    <scope>NUCLEOTIDE SEQUENCE</scope>
</reference>
<evidence type="ECO:0000313" key="1">
    <source>
        <dbReference type="EMBL" id="SVD33407.1"/>
    </source>
</evidence>
<sequence>MNDPVLQTSLVSGDSCTATNKIPGAVCLVSCGWGEGGPNTETGKYWKGSSFLPGPIRLRGWSLQLRNTETGKYWKGFRQTLSTKGSWPRKLFTEGSWGSAMTQTRSRG</sequence>
<protein>
    <submittedName>
        <fullName evidence="1">Uncharacterized protein</fullName>
    </submittedName>
</protein>
<proteinExistence type="predicted"/>
<gene>
    <name evidence="1" type="ORF">METZ01_LOCUS386261</name>
</gene>